<dbReference type="Pfam" id="PF13561">
    <property type="entry name" value="adh_short_C2"/>
    <property type="match status" value="1"/>
</dbReference>
<dbReference type="PANTHER" id="PTHR42760">
    <property type="entry name" value="SHORT-CHAIN DEHYDROGENASES/REDUCTASES FAMILY MEMBER"/>
    <property type="match status" value="1"/>
</dbReference>
<evidence type="ECO:0000256" key="1">
    <source>
        <dbReference type="ARBA" id="ARBA00006484"/>
    </source>
</evidence>
<protein>
    <submittedName>
        <fullName evidence="4">Unannotated protein</fullName>
    </submittedName>
</protein>
<dbReference type="CDD" id="cd05233">
    <property type="entry name" value="SDR_c"/>
    <property type="match status" value="1"/>
</dbReference>
<dbReference type="InterPro" id="IPR057326">
    <property type="entry name" value="KR_dom"/>
</dbReference>
<dbReference type="PANTHER" id="PTHR42760:SF133">
    <property type="entry name" value="3-OXOACYL-[ACYL-CARRIER-PROTEIN] REDUCTASE"/>
    <property type="match status" value="1"/>
</dbReference>
<dbReference type="GO" id="GO:0016616">
    <property type="term" value="F:oxidoreductase activity, acting on the CH-OH group of donors, NAD or NADP as acceptor"/>
    <property type="evidence" value="ECO:0007669"/>
    <property type="project" value="TreeGrafter"/>
</dbReference>
<dbReference type="EMBL" id="CAESAJ010000008">
    <property type="protein sequence ID" value="CAB4330874.1"/>
    <property type="molecule type" value="Genomic_DNA"/>
</dbReference>
<dbReference type="SUPFAM" id="SSF51735">
    <property type="entry name" value="NAD(P)-binding Rossmann-fold domains"/>
    <property type="match status" value="1"/>
</dbReference>
<feature type="domain" description="Ketoreductase" evidence="3">
    <location>
        <begin position="4"/>
        <end position="182"/>
    </location>
</feature>
<dbReference type="InterPro" id="IPR036291">
    <property type="entry name" value="NAD(P)-bd_dom_sf"/>
</dbReference>
<reference evidence="4" key="1">
    <citation type="submission" date="2020-05" db="EMBL/GenBank/DDBJ databases">
        <authorList>
            <person name="Chiriac C."/>
            <person name="Salcher M."/>
            <person name="Ghai R."/>
            <person name="Kavagutti S V."/>
        </authorList>
    </citation>
    <scope>NUCLEOTIDE SEQUENCE</scope>
</reference>
<gene>
    <name evidence="4" type="ORF">UFOPK3770_00161</name>
</gene>
<evidence type="ECO:0000313" key="4">
    <source>
        <dbReference type="EMBL" id="CAB4330874.1"/>
    </source>
</evidence>
<dbReference type="Gene3D" id="3.40.50.720">
    <property type="entry name" value="NAD(P)-binding Rossmann-like Domain"/>
    <property type="match status" value="1"/>
</dbReference>
<dbReference type="FunFam" id="3.40.50.720:FF:000084">
    <property type="entry name" value="Short-chain dehydrogenase reductase"/>
    <property type="match status" value="1"/>
</dbReference>
<dbReference type="InterPro" id="IPR020904">
    <property type="entry name" value="Sc_DH/Rdtase_CS"/>
</dbReference>
<accession>A0A6J5YLI0</accession>
<dbReference type="NCBIfam" id="NF005559">
    <property type="entry name" value="PRK07231.1"/>
    <property type="match status" value="1"/>
</dbReference>
<evidence type="ECO:0000256" key="2">
    <source>
        <dbReference type="ARBA" id="ARBA00023002"/>
    </source>
</evidence>
<evidence type="ECO:0000259" key="3">
    <source>
        <dbReference type="SMART" id="SM00822"/>
    </source>
</evidence>
<dbReference type="PRINTS" id="PR00080">
    <property type="entry name" value="SDRFAMILY"/>
</dbReference>
<dbReference type="SMART" id="SM00822">
    <property type="entry name" value="PKS_KR"/>
    <property type="match status" value="1"/>
</dbReference>
<comment type="similarity">
    <text evidence="1">Belongs to the short-chain dehydrogenases/reductases (SDR) family.</text>
</comment>
<dbReference type="PRINTS" id="PR00081">
    <property type="entry name" value="GDHRDH"/>
</dbReference>
<sequence length="255" mass="26659">MNAKTAVVTGAARGIGYAIVTRLLNDGWNVAMCDLQPTLDENRKEIAALGSEVFVYPCDVSDENSVKNFAAEVITRFGSIHALVNNAGIGGPSTSVTETSLEDFEQVLSVNITGTFLMCKHVAPHIAREESGRIINFGSIYGMQGVAGGAGYCASKGAVASLTHSLALELAPKITVNTIAPGQIISQMYVADQELLAQHNGRSLEAQLAASRNGIPAQRQGEGKDIANAVAWLLSPDAAYVTGQTLSVNGGVLLT</sequence>
<proteinExistence type="inferred from homology"/>
<organism evidence="4">
    <name type="scientific">freshwater metagenome</name>
    <dbReference type="NCBI Taxonomy" id="449393"/>
    <lineage>
        <taxon>unclassified sequences</taxon>
        <taxon>metagenomes</taxon>
        <taxon>ecological metagenomes</taxon>
    </lineage>
</organism>
<dbReference type="PROSITE" id="PS00061">
    <property type="entry name" value="ADH_SHORT"/>
    <property type="match status" value="1"/>
</dbReference>
<name>A0A6J5YLI0_9ZZZZ</name>
<dbReference type="InterPro" id="IPR002347">
    <property type="entry name" value="SDR_fam"/>
</dbReference>
<dbReference type="AlphaFoldDB" id="A0A6J5YLI0"/>
<keyword evidence="2" id="KW-0560">Oxidoreductase</keyword>